<dbReference type="PROSITE" id="PS50110">
    <property type="entry name" value="RESPONSE_REGULATORY"/>
    <property type="match status" value="1"/>
</dbReference>
<dbReference type="Gene3D" id="3.30.450.20">
    <property type="entry name" value="PAS domain"/>
    <property type="match status" value="4"/>
</dbReference>
<evidence type="ECO:0000259" key="12">
    <source>
        <dbReference type="PROSITE" id="PS50110"/>
    </source>
</evidence>
<dbReference type="Gene3D" id="1.10.287.130">
    <property type="match status" value="2"/>
</dbReference>
<evidence type="ECO:0000256" key="6">
    <source>
        <dbReference type="ARBA" id="ARBA00022777"/>
    </source>
</evidence>
<dbReference type="InterPro" id="IPR001610">
    <property type="entry name" value="PAC"/>
</dbReference>
<dbReference type="Pfam" id="PF02518">
    <property type="entry name" value="HATPase_c"/>
    <property type="match status" value="2"/>
</dbReference>
<proteinExistence type="predicted"/>
<dbReference type="Pfam" id="PF08448">
    <property type="entry name" value="PAS_4"/>
    <property type="match status" value="1"/>
</dbReference>
<dbReference type="NCBIfam" id="TIGR00229">
    <property type="entry name" value="sensory_box"/>
    <property type="match status" value="1"/>
</dbReference>
<dbReference type="InterPro" id="IPR001789">
    <property type="entry name" value="Sig_transdc_resp-reg_receiver"/>
</dbReference>
<organism evidence="15 16">
    <name type="scientific">Chamaesiphon minutus (strain ATCC 27169 / PCC 6605)</name>
    <dbReference type="NCBI Taxonomy" id="1173020"/>
    <lineage>
        <taxon>Bacteria</taxon>
        <taxon>Bacillati</taxon>
        <taxon>Cyanobacteriota</taxon>
        <taxon>Cyanophyceae</taxon>
        <taxon>Gomontiellales</taxon>
        <taxon>Chamaesiphonaceae</taxon>
        <taxon>Chamaesiphon</taxon>
    </lineage>
</organism>
<dbReference type="PATRIC" id="fig|1173020.3.peg.4508"/>
<dbReference type="EMBL" id="CP003600">
    <property type="protein sequence ID" value="AFY94903.1"/>
    <property type="molecule type" value="Genomic_DNA"/>
</dbReference>
<dbReference type="Proteomes" id="UP000010366">
    <property type="component" value="Chromosome"/>
</dbReference>
<dbReference type="eggNOG" id="COG2202">
    <property type="taxonomic scope" value="Bacteria"/>
</dbReference>
<keyword evidence="4" id="KW-0808">Transferase</keyword>
<dbReference type="Pfam" id="PF00072">
    <property type="entry name" value="Response_reg"/>
    <property type="match status" value="1"/>
</dbReference>
<evidence type="ECO:0000259" key="11">
    <source>
        <dbReference type="PROSITE" id="PS50109"/>
    </source>
</evidence>
<dbReference type="InterPro" id="IPR003018">
    <property type="entry name" value="GAF"/>
</dbReference>
<dbReference type="RefSeq" id="WP_015161017.1">
    <property type="nucleotide sequence ID" value="NC_019697.1"/>
</dbReference>
<feature type="domain" description="PAC" evidence="14">
    <location>
        <begin position="1245"/>
        <end position="1297"/>
    </location>
</feature>
<dbReference type="STRING" id="1173020.Cha6605_3939"/>
<dbReference type="Pfam" id="PF00512">
    <property type="entry name" value="HisKA"/>
    <property type="match status" value="2"/>
</dbReference>
<dbReference type="InterPro" id="IPR005467">
    <property type="entry name" value="His_kinase_dom"/>
</dbReference>
<dbReference type="eggNOG" id="COG4251">
    <property type="taxonomic scope" value="Bacteria"/>
</dbReference>
<dbReference type="Pfam" id="PF08447">
    <property type="entry name" value="PAS_3"/>
    <property type="match status" value="1"/>
</dbReference>
<dbReference type="InterPro" id="IPR013655">
    <property type="entry name" value="PAS_fold_3"/>
</dbReference>
<feature type="domain" description="Histidine kinase" evidence="11">
    <location>
        <begin position="356"/>
        <end position="574"/>
    </location>
</feature>
<name>K9UJS5_CHAP6</name>
<evidence type="ECO:0000256" key="5">
    <source>
        <dbReference type="ARBA" id="ARBA00022741"/>
    </source>
</evidence>
<dbReference type="GO" id="GO:0000155">
    <property type="term" value="F:phosphorelay sensor kinase activity"/>
    <property type="evidence" value="ECO:0007669"/>
    <property type="project" value="InterPro"/>
</dbReference>
<dbReference type="Gene3D" id="3.30.565.10">
    <property type="entry name" value="Histidine kinase-like ATPase, C-terminal domain"/>
    <property type="match status" value="2"/>
</dbReference>
<comment type="catalytic activity">
    <reaction evidence="1">
        <text>ATP + protein L-histidine = ADP + protein N-phospho-L-histidine.</text>
        <dbReference type="EC" id="2.7.13.3"/>
    </reaction>
</comment>
<dbReference type="SMART" id="SM00091">
    <property type="entry name" value="PAS"/>
    <property type="match status" value="3"/>
</dbReference>
<dbReference type="FunFam" id="1.10.287.130:FF:000045">
    <property type="entry name" value="Two-component system sensor histidine kinase/response regulator"/>
    <property type="match status" value="1"/>
</dbReference>
<dbReference type="InterPro" id="IPR000014">
    <property type="entry name" value="PAS"/>
</dbReference>
<dbReference type="SMART" id="SM00086">
    <property type="entry name" value="PAC"/>
    <property type="match status" value="1"/>
</dbReference>
<dbReference type="SMART" id="SM00387">
    <property type="entry name" value="HATPase_c"/>
    <property type="match status" value="2"/>
</dbReference>
<dbReference type="PROSITE" id="PS50113">
    <property type="entry name" value="PAC"/>
    <property type="match status" value="1"/>
</dbReference>
<dbReference type="eggNOG" id="COG2205">
    <property type="taxonomic scope" value="Bacteria"/>
</dbReference>
<dbReference type="Gene3D" id="2.10.70.100">
    <property type="match status" value="1"/>
</dbReference>
<dbReference type="SMART" id="SM00388">
    <property type="entry name" value="HisKA"/>
    <property type="match status" value="2"/>
</dbReference>
<dbReference type="SUPFAM" id="SSF47384">
    <property type="entry name" value="Homodimeric domain of signal transducing histidine kinase"/>
    <property type="match status" value="2"/>
</dbReference>
<dbReference type="PRINTS" id="PR00344">
    <property type="entry name" value="BCTRLSENSOR"/>
</dbReference>
<dbReference type="Gene3D" id="3.30.450.40">
    <property type="match status" value="2"/>
</dbReference>
<dbReference type="PROSITE" id="PS50109">
    <property type="entry name" value="HIS_KIN"/>
    <property type="match status" value="2"/>
</dbReference>
<sequence length="1545" mass="172638">MSSDQKIAASSIFVKGSAMADLMCEYDWSQTPLGDSSGWSQSLKTVLSILLTSQHPIFLWWGESLIQFYNDAYRPILGTTKHPQALGQQGRECWQEIWHIIEPTIEAVMQRGEATRIQDGLLLLERNGYLEECYFNYAYSPIRNEAGDVGGIFCACDETTKRVVGERQLKTLCELAAQALVAKTVREAGELCMSALAKNPADIPLALLYLMDDDRDESACLMGTAGIAPGTSASPERIDLATHPWNLDRVQRTEQAEYIPNLTARFNSLPNTIWDVPPQSAIVLPLERSRQSQISGFLILAISPRRAFDEDYRGFLEVVASQVETAIGNARAHEEERQRIEALAALDRAKTEFFSNVSHEFRTPLTLMLSPLAETIANLDGTISPQDRDRLKLIQRNGNRLLKLVNSLLDFSRLEAGKEHVSYEAVDLASYTAELASTFRSTIEQAGLSLVIECPTLPAAVWIDRQMWEKIVLNLLSNAFKFTLEGTIYVHLEYSGDRVKLTISDTGVGIPEPELPRLFDRFHRVENSQGRSFEGSGIGLSLVQEFIKLQGGTIAVTSTVGAGSSFVVTMPTGHDRFPPLDNSHHTTATPSDPLPYIEEARSWLPETSLALPPTQTPPADRPTILLADDNADVRDYVRRLLSRSYQVETVADGVAAMESIYRQQPDLVLTDVMMPRMDGCELLRVLRSSPTTAEIPIVLLSARAGEEARIEGLATGADDYLIKPFSARELVARVEATIKLAQLRRTERDRALQKETDIAEANLDRIVSSLRDGFATFDRQWRYTYVNNRLLDIINLPREAVLGQYSWNVFPHQVGVEFYDLLNRAMTEQVEAQFEFYYSLVDAWVEHRVYPTSDGLAILMADISDRKRAELLLVEQKRLLELVAAGEPLADCLAAVCASVSNLSLGVRACILPTDAQRQTFPYLITPEFPPSFATGLQNTPINELLGTCAIAVDAGKSVTCADISEEGSPSWRDLCVAHGVLGCHSAPIVGADDLPLGSLMLCFDRSRLPTEWEYQLAEFGTNIASIVFDRERASLALQTSEAKYRMLFESMDRGFCICEMLFDEHGVPVDYLFLEVNSIFGSLTGLEGSVGKTARELVPDLEARWFEIYGRVVQTGEPIRFEDGSSVMNRWFNVNAFATGTPGSNQFAILFTNITERKQAEEALRESEARLRFMLDATQIGLWDLDLTTQQHTATRSLRHDQIFGYESLLPEWSYEIFLTHVHPEDRGAVDEKFQQTISTNADWNFECRIIHADGGIHWIWVRSSVYCNADERPTRLLGMVMDATDRKQAEATLADRARELADLNTRLAQAASQLQERNQELDSFVYIVSHDLKAPLRAISNLSGWIEEDFDGSLTAHTTEQMNMLRSRVHRMEGMIDGLLQYARASRKDSQLELVCVADLLAEVIESIDPPSIFTVSIATEMPTLEAKRLLLFQVFANLISNAFKHHDRSDGCIRISCRAQSDFYEFAVADDGPGIDPVYHDRIFIIFQAANPQKNSDSTGVGLSIVKKIVETAGGQIWLESELGKGTTFYFTWPRLLSSAKS</sequence>
<feature type="domain" description="PAS" evidence="13">
    <location>
        <begin position="759"/>
        <end position="829"/>
    </location>
</feature>
<dbReference type="CDD" id="cd17574">
    <property type="entry name" value="REC_OmpR"/>
    <property type="match status" value="1"/>
</dbReference>
<keyword evidence="16" id="KW-1185">Reference proteome</keyword>
<evidence type="ECO:0000256" key="4">
    <source>
        <dbReference type="ARBA" id="ARBA00022679"/>
    </source>
</evidence>
<protein>
    <recommendedName>
        <fullName evidence="2">histidine kinase</fullName>
        <ecNumber evidence="2">2.7.13.3</ecNumber>
    </recommendedName>
</protein>
<dbReference type="InterPro" id="IPR004358">
    <property type="entry name" value="Sig_transdc_His_kin-like_C"/>
</dbReference>
<dbReference type="InterPro" id="IPR035965">
    <property type="entry name" value="PAS-like_dom_sf"/>
</dbReference>
<dbReference type="CDD" id="cd00082">
    <property type="entry name" value="HisKA"/>
    <property type="match status" value="2"/>
</dbReference>
<evidence type="ECO:0000259" key="14">
    <source>
        <dbReference type="PROSITE" id="PS50113"/>
    </source>
</evidence>
<keyword evidence="10" id="KW-0175">Coiled coil</keyword>
<feature type="modified residue" description="4-aspartylphosphate" evidence="9">
    <location>
        <position position="671"/>
    </location>
</feature>
<evidence type="ECO:0000256" key="10">
    <source>
        <dbReference type="SAM" id="Coils"/>
    </source>
</evidence>
<dbReference type="PANTHER" id="PTHR43547:SF2">
    <property type="entry name" value="HYBRID SIGNAL TRANSDUCTION HISTIDINE KINASE C"/>
    <property type="match status" value="1"/>
</dbReference>
<dbReference type="eggNOG" id="COG0745">
    <property type="taxonomic scope" value="Bacteria"/>
</dbReference>
<accession>K9UJS5</accession>
<feature type="coiled-coil region" evidence="10">
    <location>
        <begin position="1288"/>
        <end position="1322"/>
    </location>
</feature>
<evidence type="ECO:0000256" key="7">
    <source>
        <dbReference type="ARBA" id="ARBA00022840"/>
    </source>
</evidence>
<dbReference type="KEGG" id="cmp:Cha6605_3939"/>
<dbReference type="FunFam" id="3.30.565.10:FF:000037">
    <property type="entry name" value="Hybrid sensor histidine kinase/response regulator"/>
    <property type="match status" value="1"/>
</dbReference>
<dbReference type="SUPFAM" id="SSF55874">
    <property type="entry name" value="ATPase domain of HSP90 chaperone/DNA topoisomerase II/histidine kinase"/>
    <property type="match status" value="2"/>
</dbReference>
<dbReference type="CDD" id="cd00130">
    <property type="entry name" value="PAS"/>
    <property type="match status" value="2"/>
</dbReference>
<dbReference type="eggNOG" id="COG2203">
    <property type="taxonomic scope" value="Bacteria"/>
</dbReference>
<dbReference type="SUPFAM" id="SSF52172">
    <property type="entry name" value="CheY-like"/>
    <property type="match status" value="1"/>
</dbReference>
<dbReference type="SUPFAM" id="SSF55785">
    <property type="entry name" value="PYP-like sensor domain (PAS domain)"/>
    <property type="match status" value="4"/>
</dbReference>
<keyword evidence="3 9" id="KW-0597">Phosphoprotein</keyword>
<reference evidence="15 16" key="1">
    <citation type="submission" date="2012-05" db="EMBL/GenBank/DDBJ databases">
        <title>Finished chromosome of genome of Chamaesiphon sp. PCC 6605.</title>
        <authorList>
            <consortium name="US DOE Joint Genome Institute"/>
            <person name="Gugger M."/>
            <person name="Coursin T."/>
            <person name="Rippka R."/>
            <person name="Tandeau De Marsac N."/>
            <person name="Huntemann M."/>
            <person name="Wei C.-L."/>
            <person name="Han J."/>
            <person name="Detter J.C."/>
            <person name="Han C."/>
            <person name="Tapia R."/>
            <person name="Chen A."/>
            <person name="Kyrpides N."/>
            <person name="Mavromatis K."/>
            <person name="Markowitz V."/>
            <person name="Szeto E."/>
            <person name="Ivanova N."/>
            <person name="Pagani I."/>
            <person name="Pati A."/>
            <person name="Goodwin L."/>
            <person name="Nordberg H.P."/>
            <person name="Cantor M.N."/>
            <person name="Hua S.X."/>
            <person name="Woyke T."/>
            <person name="Kerfeld C.A."/>
        </authorList>
    </citation>
    <scope>NUCLEOTIDE SEQUENCE [LARGE SCALE GENOMIC DNA]</scope>
    <source>
        <strain evidence="16">ATCC 27169 / PCC 6605</strain>
    </source>
</reference>
<dbReference type="HOGENOM" id="CLU_000445_82_0_3"/>
<dbReference type="InterPro" id="IPR003594">
    <property type="entry name" value="HATPase_dom"/>
</dbReference>
<dbReference type="Gene3D" id="3.40.50.2300">
    <property type="match status" value="1"/>
</dbReference>
<dbReference type="PANTHER" id="PTHR43547">
    <property type="entry name" value="TWO-COMPONENT HISTIDINE KINASE"/>
    <property type="match status" value="1"/>
</dbReference>
<evidence type="ECO:0000313" key="16">
    <source>
        <dbReference type="Proteomes" id="UP000010366"/>
    </source>
</evidence>
<dbReference type="InterPro" id="IPR013656">
    <property type="entry name" value="PAS_4"/>
</dbReference>
<dbReference type="InterPro" id="IPR003661">
    <property type="entry name" value="HisK_dim/P_dom"/>
</dbReference>
<keyword evidence="7" id="KW-0067">ATP-binding</keyword>
<dbReference type="SUPFAM" id="SSF55781">
    <property type="entry name" value="GAF domain-like"/>
    <property type="match status" value="2"/>
</dbReference>
<dbReference type="GO" id="GO:0005524">
    <property type="term" value="F:ATP binding"/>
    <property type="evidence" value="ECO:0007669"/>
    <property type="project" value="UniProtKB-KW"/>
</dbReference>
<dbReference type="InterPro" id="IPR029016">
    <property type="entry name" value="GAF-like_dom_sf"/>
</dbReference>
<dbReference type="EC" id="2.7.13.3" evidence="2"/>
<evidence type="ECO:0000256" key="9">
    <source>
        <dbReference type="PROSITE-ProRule" id="PRU00169"/>
    </source>
</evidence>
<feature type="domain" description="Histidine kinase" evidence="11">
    <location>
        <begin position="1329"/>
        <end position="1540"/>
    </location>
</feature>
<dbReference type="InterPro" id="IPR036890">
    <property type="entry name" value="HATPase_C_sf"/>
</dbReference>
<evidence type="ECO:0000259" key="13">
    <source>
        <dbReference type="PROSITE" id="PS50112"/>
    </source>
</evidence>
<evidence type="ECO:0000256" key="3">
    <source>
        <dbReference type="ARBA" id="ARBA00022553"/>
    </source>
</evidence>
<evidence type="ECO:0000313" key="15">
    <source>
        <dbReference type="EMBL" id="AFY94903.1"/>
    </source>
</evidence>
<evidence type="ECO:0000256" key="2">
    <source>
        <dbReference type="ARBA" id="ARBA00012438"/>
    </source>
</evidence>
<dbReference type="OrthoDB" id="9796100at2"/>
<evidence type="ECO:0000256" key="8">
    <source>
        <dbReference type="ARBA" id="ARBA00023012"/>
    </source>
</evidence>
<dbReference type="SMART" id="SM00448">
    <property type="entry name" value="REC"/>
    <property type="match status" value="1"/>
</dbReference>
<evidence type="ECO:0000256" key="1">
    <source>
        <dbReference type="ARBA" id="ARBA00000085"/>
    </source>
</evidence>
<keyword evidence="6" id="KW-0418">Kinase</keyword>
<gene>
    <name evidence="15" type="ORF">Cha6605_3939</name>
</gene>
<dbReference type="InterPro" id="IPR011006">
    <property type="entry name" value="CheY-like_superfamily"/>
</dbReference>
<dbReference type="InterPro" id="IPR000700">
    <property type="entry name" value="PAS-assoc_C"/>
</dbReference>
<dbReference type="PROSITE" id="PS50112">
    <property type="entry name" value="PAS"/>
    <property type="match status" value="1"/>
</dbReference>
<feature type="domain" description="Response regulatory" evidence="12">
    <location>
        <begin position="623"/>
        <end position="738"/>
    </location>
</feature>
<dbReference type="Pfam" id="PF13185">
    <property type="entry name" value="GAF_2"/>
    <property type="match status" value="1"/>
</dbReference>
<keyword evidence="8" id="KW-0902">Two-component regulatory system</keyword>
<keyword evidence="5" id="KW-0547">Nucleotide-binding</keyword>
<dbReference type="InterPro" id="IPR036097">
    <property type="entry name" value="HisK_dim/P_sf"/>
</dbReference>